<comment type="caution">
    <text evidence="2">The sequence shown here is derived from an EMBL/GenBank/DDBJ whole genome shotgun (WGS) entry which is preliminary data.</text>
</comment>
<name>A0AAD3H685_9STRA</name>
<dbReference type="Proteomes" id="UP001054902">
    <property type="component" value="Unassembled WGS sequence"/>
</dbReference>
<keyword evidence="1" id="KW-0732">Signal</keyword>
<feature type="signal peptide" evidence="1">
    <location>
        <begin position="1"/>
        <end position="20"/>
    </location>
</feature>
<feature type="chain" id="PRO_5042236319" description="ShKT domain-containing protein" evidence="1">
    <location>
        <begin position="21"/>
        <end position="286"/>
    </location>
</feature>
<organism evidence="2 3">
    <name type="scientific">Chaetoceros tenuissimus</name>
    <dbReference type="NCBI Taxonomy" id="426638"/>
    <lineage>
        <taxon>Eukaryota</taxon>
        <taxon>Sar</taxon>
        <taxon>Stramenopiles</taxon>
        <taxon>Ochrophyta</taxon>
        <taxon>Bacillariophyta</taxon>
        <taxon>Coscinodiscophyceae</taxon>
        <taxon>Chaetocerotophycidae</taxon>
        <taxon>Chaetocerotales</taxon>
        <taxon>Chaetocerotaceae</taxon>
        <taxon>Chaetoceros</taxon>
    </lineage>
</organism>
<gene>
    <name evidence="2" type="ORF">CTEN210_08396</name>
</gene>
<accession>A0AAD3H685</accession>
<evidence type="ECO:0000256" key="1">
    <source>
        <dbReference type="SAM" id="SignalP"/>
    </source>
</evidence>
<sequence length="286" mass="32275">MHFTTILFPFLALSTTVVVANSVQEPNHLVRIMEEFERSNVCIADTLAMQSDFFLAGGSNFWFDEEESESTDDILQDESLFNHRVKRNDRMVFNFNKSFFDQAHVCHEVGGSAIPLRFRTVHDSSTVVVKNLILCMASTCTDYDLEQFLIHVNSDEITVKVETGTLQCVENPASTFSIERDGVIKQRSCQWLQDKPSENRIDLCARKAHIRTACPVTCCMCTDERKKIFMKENANNERKMKRCGWLAKKSAKAMQKICADTSDLSGNELGLPALTQCPSTCGQCSV</sequence>
<protein>
    <recommendedName>
        <fullName evidence="4">ShKT domain-containing protein</fullName>
    </recommendedName>
</protein>
<keyword evidence="3" id="KW-1185">Reference proteome</keyword>
<evidence type="ECO:0008006" key="4">
    <source>
        <dbReference type="Google" id="ProtNLM"/>
    </source>
</evidence>
<reference evidence="2 3" key="1">
    <citation type="journal article" date="2021" name="Sci. Rep.">
        <title>The genome of the diatom Chaetoceros tenuissimus carries an ancient integrated fragment of an extant virus.</title>
        <authorList>
            <person name="Hongo Y."/>
            <person name="Kimura K."/>
            <person name="Takaki Y."/>
            <person name="Yoshida Y."/>
            <person name="Baba S."/>
            <person name="Kobayashi G."/>
            <person name="Nagasaki K."/>
            <person name="Hano T."/>
            <person name="Tomaru Y."/>
        </authorList>
    </citation>
    <scope>NUCLEOTIDE SEQUENCE [LARGE SCALE GENOMIC DNA]</scope>
    <source>
        <strain evidence="2 3">NIES-3715</strain>
    </source>
</reference>
<evidence type="ECO:0000313" key="2">
    <source>
        <dbReference type="EMBL" id="GFH51920.1"/>
    </source>
</evidence>
<proteinExistence type="predicted"/>
<dbReference type="EMBL" id="BLLK01000045">
    <property type="protein sequence ID" value="GFH51920.1"/>
    <property type="molecule type" value="Genomic_DNA"/>
</dbReference>
<dbReference type="AlphaFoldDB" id="A0AAD3H685"/>
<evidence type="ECO:0000313" key="3">
    <source>
        <dbReference type="Proteomes" id="UP001054902"/>
    </source>
</evidence>